<reference evidence="1" key="1">
    <citation type="submission" date="2022-01" db="EMBL/GenBank/DDBJ databases">
        <title>Novel bile acid biosynthetic pathways are enriched in the microbiome of centenarians.</title>
        <authorList>
            <person name="Sato Y."/>
            <person name="Atarashi K."/>
            <person name="Plichta R.D."/>
            <person name="Arai Y."/>
            <person name="Sasajima S."/>
            <person name="Kearney M.S."/>
            <person name="Suda W."/>
            <person name="Takeshita K."/>
            <person name="Sasaki T."/>
            <person name="Okamoto S."/>
            <person name="Skelly N.A."/>
            <person name="Okamura Y."/>
            <person name="Vlamakis H."/>
            <person name="Li Y."/>
            <person name="Tanoue T."/>
            <person name="Takei H."/>
            <person name="Nittono H."/>
            <person name="Narushima S."/>
            <person name="Irie J."/>
            <person name="Itoh H."/>
            <person name="Moriya K."/>
            <person name="Sugiura Y."/>
            <person name="Suematsu M."/>
            <person name="Moritoki N."/>
            <person name="Shibata S."/>
            <person name="Littman R.D."/>
            <person name="Fischbach A.M."/>
            <person name="Uwamino Y."/>
            <person name="Inoue T."/>
            <person name="Honda A."/>
            <person name="Hattori M."/>
            <person name="Murai T."/>
            <person name="Xavier J.R."/>
            <person name="Hirose N."/>
            <person name="Honda K."/>
        </authorList>
    </citation>
    <scope>NUCLEOTIDE SEQUENCE</scope>
    <source>
        <strain evidence="1">CE91-St7</strain>
    </source>
</reference>
<dbReference type="RefSeq" id="WP_051926274.1">
    <property type="nucleotide sequence ID" value="NZ_BQOA01000001.1"/>
</dbReference>
<comment type="caution">
    <text evidence="1">The sequence shown here is derived from an EMBL/GenBank/DDBJ whole genome shotgun (WGS) entry which is preliminary data.</text>
</comment>
<evidence type="ECO:0008006" key="3">
    <source>
        <dbReference type="Google" id="ProtNLM"/>
    </source>
</evidence>
<gene>
    <name evidence="1" type="ORF">CE91St7_40250</name>
</gene>
<sequence length="235" mass="27838">MKKILFFTIAMLLFSGCNIKNQRQKNQGRQDSIVMVEIRKQEVKDSLERTRIDSLALIAWGDAKFGMSQKEVLSTNTFKESSVYSKETISMKFENMNIANNKMTICNFYAEFEMDELYRIDIKTCPETANYIDDLEIDVMRISHQFEKRYGKPAYSFGKEISLSDFNEGDEFMYERWEIGDKSIYIQFGEVYSGSEYYYRIAIVNSKFPTKKNTEEAKKIQERELKQKEQEKYQF</sequence>
<evidence type="ECO:0000313" key="2">
    <source>
        <dbReference type="Proteomes" id="UP001055104"/>
    </source>
</evidence>
<dbReference type="Proteomes" id="UP001055104">
    <property type="component" value="Unassembled WGS sequence"/>
</dbReference>
<dbReference type="PROSITE" id="PS51257">
    <property type="entry name" value="PROKAR_LIPOPROTEIN"/>
    <property type="match status" value="1"/>
</dbReference>
<dbReference type="KEGG" id="bdo:EL88_11590"/>
<organism evidence="1 2">
    <name type="scientific">Phocaeicola dorei</name>
    <dbReference type="NCBI Taxonomy" id="357276"/>
    <lineage>
        <taxon>Bacteria</taxon>
        <taxon>Pseudomonadati</taxon>
        <taxon>Bacteroidota</taxon>
        <taxon>Bacteroidia</taxon>
        <taxon>Bacteroidales</taxon>
        <taxon>Bacteroidaceae</taxon>
        <taxon>Phocaeicola</taxon>
    </lineage>
</organism>
<dbReference type="AlphaFoldDB" id="A0AA37P302"/>
<accession>A0AA37P302</accession>
<name>A0AA37P302_9BACT</name>
<evidence type="ECO:0000313" key="1">
    <source>
        <dbReference type="EMBL" id="GKH83141.1"/>
    </source>
</evidence>
<dbReference type="EMBL" id="BQOB01000001">
    <property type="protein sequence ID" value="GKH83141.1"/>
    <property type="molecule type" value="Genomic_DNA"/>
</dbReference>
<protein>
    <recommendedName>
        <fullName evidence="3">Lipoprotein</fullName>
    </recommendedName>
</protein>
<proteinExistence type="predicted"/>